<dbReference type="KEGG" id="jag:GJA_4276"/>
<keyword evidence="2" id="KW-1185">Reference proteome</keyword>
<dbReference type="AlphaFoldDB" id="W0V7S8"/>
<evidence type="ECO:0000313" key="1">
    <source>
        <dbReference type="EMBL" id="CDG84884.1"/>
    </source>
</evidence>
<dbReference type="HOGENOM" id="CLU_3344605_0_0_4"/>
<dbReference type="PATRIC" id="fig|1349767.4.peg.841"/>
<dbReference type="EMBL" id="HG322949">
    <property type="protein sequence ID" value="CDG84884.1"/>
    <property type="molecule type" value="Genomic_DNA"/>
</dbReference>
<proteinExistence type="predicted"/>
<sequence>MQSLVHERSPGRMNCLRRLCRRRDRFEAEAAETGKNL</sequence>
<name>W0V7S8_9BURK</name>
<protein>
    <submittedName>
        <fullName evidence="1">Uncharacterized protein</fullName>
    </submittedName>
</protein>
<reference evidence="1 2" key="1">
    <citation type="journal article" date="2015" name="Genome Announc.">
        <title>Genome Sequence of Mushroom Soft-Rot Pathogen Janthinobacterium agaricidamnosum.</title>
        <authorList>
            <person name="Graupner K."/>
            <person name="Lackner G."/>
            <person name="Hertweck C."/>
        </authorList>
    </citation>
    <scope>NUCLEOTIDE SEQUENCE [LARGE SCALE GENOMIC DNA]</scope>
    <source>
        <strain evidence="2">NBRC 102515 / DSM 9628</strain>
    </source>
</reference>
<evidence type="ECO:0000313" key="2">
    <source>
        <dbReference type="Proteomes" id="UP000027604"/>
    </source>
</evidence>
<organism evidence="1 2">
    <name type="scientific">Janthinobacterium agaricidamnosum NBRC 102515 = DSM 9628</name>
    <dbReference type="NCBI Taxonomy" id="1349767"/>
    <lineage>
        <taxon>Bacteria</taxon>
        <taxon>Pseudomonadati</taxon>
        <taxon>Pseudomonadota</taxon>
        <taxon>Betaproteobacteria</taxon>
        <taxon>Burkholderiales</taxon>
        <taxon>Oxalobacteraceae</taxon>
        <taxon>Janthinobacterium</taxon>
    </lineage>
</organism>
<accession>W0V7S8</accession>
<gene>
    <name evidence="1" type="ORF">GJA_4276</name>
</gene>
<dbReference type="Proteomes" id="UP000027604">
    <property type="component" value="Chromosome I"/>
</dbReference>